<dbReference type="InterPro" id="IPR017853">
    <property type="entry name" value="GH"/>
</dbReference>
<dbReference type="RefSeq" id="WP_189070822.1">
    <property type="nucleotide sequence ID" value="NZ_BMPE01000025.1"/>
</dbReference>
<dbReference type="SUPFAM" id="SSF51445">
    <property type="entry name" value="(Trans)glycosidases"/>
    <property type="match status" value="1"/>
</dbReference>
<sequence length="516" mass="56800">MTHAPLHWTIPASPDTVRVLINGYQSWSEAELRPLTDTPPRAHFQWMIDQGQDPAFPPSGEAGVWRSHTLIGLLRPDGSGWVGCLLDATRTFAHWEARVAGEAVTLTCTLEGPDAPVAFEETTDVQATLERLSAQLGEAMHARTPAPLRVWCSWYSYYRDITLEAMLDNAHRAYDLGLPFDVFQLDDGFQADLGDWLEPSAWFGGHAKDLPAHLHTLGYRAGLWLAPFLVGPHSKLRAAHPEWLLQDEQGEPLLLGDNWGGPYHALDTTHPEALAWLQELAATFRGYGYDYLKVDFLYAASHPGRRHDPAVSRAEAYRMGLQALRDGLGDDGFLLGCGAPLASSIGIVDAMRTGPDVTPFWDDEARRVLLGDGAVPSARSALHTALTRWYQHTWYQPDPDVMIARRERSLLNDQERGALEGLLDVIGGLRASSDPIELLDASGLDLLRRSLTLSTPDRPRSLTHSHGGAVTHFTRGTFNLLNHAADGLAPHSYHAAPVQDEALQLAPAARDRHASP</sequence>
<evidence type="ECO:0000256" key="2">
    <source>
        <dbReference type="ARBA" id="ARBA00023295"/>
    </source>
</evidence>
<evidence type="ECO:0000256" key="1">
    <source>
        <dbReference type="ARBA" id="ARBA00022801"/>
    </source>
</evidence>
<gene>
    <name evidence="3" type="ORF">GCM10010844_40730</name>
</gene>
<reference evidence="4" key="1">
    <citation type="journal article" date="2019" name="Int. J. Syst. Evol. Microbiol.">
        <title>The Global Catalogue of Microorganisms (GCM) 10K type strain sequencing project: providing services to taxonomists for standard genome sequencing and annotation.</title>
        <authorList>
            <consortium name="The Broad Institute Genomics Platform"/>
            <consortium name="The Broad Institute Genome Sequencing Center for Infectious Disease"/>
            <person name="Wu L."/>
            <person name="Ma J."/>
        </authorList>
    </citation>
    <scope>NUCLEOTIDE SEQUENCE [LARGE SCALE GENOMIC DNA]</scope>
    <source>
        <strain evidence="4">JCM 19173</strain>
    </source>
</reference>
<dbReference type="CDD" id="cd14791">
    <property type="entry name" value="GH36"/>
    <property type="match status" value="1"/>
</dbReference>
<keyword evidence="2" id="KW-0326">Glycosidase</keyword>
<dbReference type="InterPro" id="IPR002252">
    <property type="entry name" value="Glyco_hydro_36"/>
</dbReference>
<dbReference type="Pfam" id="PF02065">
    <property type="entry name" value="Melibiase"/>
    <property type="match status" value="1"/>
</dbReference>
<dbReference type="Gene3D" id="3.20.20.70">
    <property type="entry name" value="Aldolase class I"/>
    <property type="match status" value="1"/>
</dbReference>
<dbReference type="PANTHER" id="PTHR43053">
    <property type="entry name" value="GLYCOSIDASE FAMILY 31"/>
    <property type="match status" value="1"/>
</dbReference>
<comment type="caution">
    <text evidence="3">The sequence shown here is derived from an EMBL/GenBank/DDBJ whole genome shotgun (WGS) entry which is preliminary data.</text>
</comment>
<evidence type="ECO:0000313" key="4">
    <source>
        <dbReference type="Proteomes" id="UP000604341"/>
    </source>
</evidence>
<proteinExistence type="predicted"/>
<accession>A0ABQ2FQU9</accession>
<dbReference type="Proteomes" id="UP000604341">
    <property type="component" value="Unassembled WGS sequence"/>
</dbReference>
<keyword evidence="4" id="KW-1185">Reference proteome</keyword>
<name>A0ABQ2FQU9_9DEIO</name>
<keyword evidence="1" id="KW-0378">Hydrolase</keyword>
<protein>
    <submittedName>
        <fullName evidence="3">Alpha-galactosidase</fullName>
    </submittedName>
</protein>
<dbReference type="EMBL" id="BMPE01000025">
    <property type="protein sequence ID" value="GGL17736.1"/>
    <property type="molecule type" value="Genomic_DNA"/>
</dbReference>
<dbReference type="InterPro" id="IPR013785">
    <property type="entry name" value="Aldolase_TIM"/>
</dbReference>
<dbReference type="PANTHER" id="PTHR43053:SF3">
    <property type="entry name" value="ALPHA-GALACTOSIDASE C-RELATED"/>
    <property type="match status" value="1"/>
</dbReference>
<organism evidence="3 4">
    <name type="scientific">Deinococcus radiotolerans</name>
    <dbReference type="NCBI Taxonomy" id="1309407"/>
    <lineage>
        <taxon>Bacteria</taxon>
        <taxon>Thermotogati</taxon>
        <taxon>Deinococcota</taxon>
        <taxon>Deinococci</taxon>
        <taxon>Deinococcales</taxon>
        <taxon>Deinococcaceae</taxon>
        <taxon>Deinococcus</taxon>
    </lineage>
</organism>
<dbReference type="InterPro" id="IPR050985">
    <property type="entry name" value="Alpha-glycosidase_related"/>
</dbReference>
<evidence type="ECO:0000313" key="3">
    <source>
        <dbReference type="EMBL" id="GGL17736.1"/>
    </source>
</evidence>